<protein>
    <submittedName>
        <fullName evidence="1">Uncharacterized protein</fullName>
    </submittedName>
</protein>
<dbReference type="AlphaFoldDB" id="A0A543HW91"/>
<organism evidence="1 2">
    <name type="scientific">Humibacillus xanthopallidus</name>
    <dbReference type="NCBI Taxonomy" id="412689"/>
    <lineage>
        <taxon>Bacteria</taxon>
        <taxon>Bacillati</taxon>
        <taxon>Actinomycetota</taxon>
        <taxon>Actinomycetes</taxon>
        <taxon>Micrococcales</taxon>
        <taxon>Intrasporangiaceae</taxon>
        <taxon>Humibacillus</taxon>
    </lineage>
</organism>
<comment type="caution">
    <text evidence="1">The sequence shown here is derived from an EMBL/GenBank/DDBJ whole genome shotgun (WGS) entry which is preliminary data.</text>
</comment>
<evidence type="ECO:0000313" key="1">
    <source>
        <dbReference type="EMBL" id="TQM62595.1"/>
    </source>
</evidence>
<evidence type="ECO:0000313" key="2">
    <source>
        <dbReference type="Proteomes" id="UP000316747"/>
    </source>
</evidence>
<sequence>MTTITALRERVSERERSTALERWLLWPRSELGFAVSGLGQRVMRLGNRLEDAAPDGDEDEAWNKGVEYGRRMRRPAPARGDVEALLTRLGIDTSEATMAKLGYASEVTE</sequence>
<dbReference type="Proteomes" id="UP000316747">
    <property type="component" value="Unassembled WGS sequence"/>
</dbReference>
<proteinExistence type="predicted"/>
<accession>A0A543HW91</accession>
<dbReference type="EMBL" id="VFPM01000002">
    <property type="protein sequence ID" value="TQM62595.1"/>
    <property type="molecule type" value="Genomic_DNA"/>
</dbReference>
<keyword evidence="2" id="KW-1185">Reference proteome</keyword>
<gene>
    <name evidence="1" type="ORF">FBY41_2632</name>
</gene>
<reference evidence="1 2" key="1">
    <citation type="submission" date="2019-06" db="EMBL/GenBank/DDBJ databases">
        <title>Genome sequencing of plant associated microbes to promote plant fitness in Sorghum bicolor and Oryza sativa.</title>
        <authorList>
            <person name="Coleman-Derr D."/>
        </authorList>
    </citation>
    <scope>NUCLEOTIDE SEQUENCE [LARGE SCALE GENOMIC DNA]</scope>
    <source>
        <strain evidence="1 2">KV-663</strain>
    </source>
</reference>
<name>A0A543HW91_9MICO</name>